<sequence>MLFGWLKSIFREPISIIYHHIIWLILSIQRPLAITVEGPLGENTYRILPPTPHHDAKTYIGMIVAFFMDNGMEYIGSLIGQYMHLGPPVMLQSSEGLIQRDKQIYEQEKNESVNINNYNIDQYDQNEISFNDSGIDIGEYLPESDENNREIIFEEQEPQTTNESLKAQFISTEKENEIEDNEFFLETGGEGENIGVKYFEDNSSDVLGSPNSETNYSVFFDIEPRVYNDRVIPIEEEGDCESDIIDNEMDIQEYVEPNISNIIFR</sequence>
<accession>A0ACA9JZX6</accession>
<comment type="caution">
    <text evidence="1">The sequence shown here is derived from an EMBL/GenBank/DDBJ whole genome shotgun (WGS) entry which is preliminary data.</text>
</comment>
<gene>
    <name evidence="1" type="ORF">SCALOS_LOCUS810</name>
</gene>
<reference evidence="1" key="1">
    <citation type="submission" date="2021-06" db="EMBL/GenBank/DDBJ databases">
        <authorList>
            <person name="Kallberg Y."/>
            <person name="Tangrot J."/>
            <person name="Rosling A."/>
        </authorList>
    </citation>
    <scope>NUCLEOTIDE SEQUENCE</scope>
    <source>
        <strain evidence="1">AU212A</strain>
    </source>
</reference>
<protein>
    <submittedName>
        <fullName evidence="1">415_t:CDS:1</fullName>
    </submittedName>
</protein>
<proteinExistence type="predicted"/>
<name>A0ACA9JZX6_9GLOM</name>
<dbReference type="EMBL" id="CAJVPM010000417">
    <property type="protein sequence ID" value="CAG8443991.1"/>
    <property type="molecule type" value="Genomic_DNA"/>
</dbReference>
<dbReference type="Proteomes" id="UP000789860">
    <property type="component" value="Unassembled WGS sequence"/>
</dbReference>
<evidence type="ECO:0000313" key="2">
    <source>
        <dbReference type="Proteomes" id="UP000789860"/>
    </source>
</evidence>
<keyword evidence="2" id="KW-1185">Reference proteome</keyword>
<evidence type="ECO:0000313" key="1">
    <source>
        <dbReference type="EMBL" id="CAG8443991.1"/>
    </source>
</evidence>
<organism evidence="1 2">
    <name type="scientific">Scutellospora calospora</name>
    <dbReference type="NCBI Taxonomy" id="85575"/>
    <lineage>
        <taxon>Eukaryota</taxon>
        <taxon>Fungi</taxon>
        <taxon>Fungi incertae sedis</taxon>
        <taxon>Mucoromycota</taxon>
        <taxon>Glomeromycotina</taxon>
        <taxon>Glomeromycetes</taxon>
        <taxon>Diversisporales</taxon>
        <taxon>Gigasporaceae</taxon>
        <taxon>Scutellospora</taxon>
    </lineage>
</organism>